<evidence type="ECO:0000256" key="5">
    <source>
        <dbReference type="ARBA" id="ARBA00022692"/>
    </source>
</evidence>
<evidence type="ECO:0000256" key="6">
    <source>
        <dbReference type="ARBA" id="ARBA00023004"/>
    </source>
</evidence>
<keyword evidence="4" id="KW-0410">Iron transport</keyword>
<evidence type="ECO:0000256" key="10">
    <source>
        <dbReference type="ARBA" id="ARBA00023237"/>
    </source>
</evidence>
<dbReference type="SUPFAM" id="SSF56935">
    <property type="entry name" value="Porins"/>
    <property type="match status" value="1"/>
</dbReference>
<reference evidence="17" key="1">
    <citation type="submission" date="2017-05" db="EMBL/GenBank/DDBJ databases">
        <authorList>
            <person name="Barney B.M."/>
        </authorList>
    </citation>
    <scope>NUCLEOTIDE SEQUENCE [LARGE SCALE GENOMIC DNA]</scope>
    <source>
        <strain evidence="17">PSBB022</strain>
    </source>
</reference>
<comment type="subcellular location">
    <subcellularLocation>
        <location evidence="1 11">Cell outer membrane</location>
        <topology evidence="1 11">Multi-pass membrane protein</topology>
    </subcellularLocation>
</comment>
<dbReference type="PANTHER" id="PTHR32552">
    <property type="entry name" value="FERRICHROME IRON RECEPTOR-RELATED"/>
    <property type="match status" value="1"/>
</dbReference>
<dbReference type="RefSeq" id="WP_094984606.1">
    <property type="nucleotide sequence ID" value="NZ_NHNI01000001.1"/>
</dbReference>
<proteinExistence type="inferred from homology"/>
<comment type="similarity">
    <text evidence="11 12">Belongs to the TonB-dependent receptor family.</text>
</comment>
<accession>A0A266QB67</accession>
<dbReference type="InterPro" id="IPR000531">
    <property type="entry name" value="Beta-barrel_TonB"/>
</dbReference>
<evidence type="ECO:0000259" key="14">
    <source>
        <dbReference type="Pfam" id="PF00593"/>
    </source>
</evidence>
<keyword evidence="8 12" id="KW-0798">TonB box</keyword>
<organism evidence="16 17">
    <name type="scientific">Cellvibrio mixtus</name>
    <dbReference type="NCBI Taxonomy" id="39650"/>
    <lineage>
        <taxon>Bacteria</taxon>
        <taxon>Pseudomonadati</taxon>
        <taxon>Pseudomonadota</taxon>
        <taxon>Gammaproteobacteria</taxon>
        <taxon>Cellvibrionales</taxon>
        <taxon>Cellvibrionaceae</taxon>
        <taxon>Cellvibrio</taxon>
    </lineage>
</organism>
<dbReference type="InterPro" id="IPR039426">
    <property type="entry name" value="TonB-dep_rcpt-like"/>
</dbReference>
<feature type="domain" description="TonB-dependent receptor plug" evidence="15">
    <location>
        <begin position="72"/>
        <end position="166"/>
    </location>
</feature>
<dbReference type="GO" id="GO:0009279">
    <property type="term" value="C:cell outer membrane"/>
    <property type="evidence" value="ECO:0007669"/>
    <property type="project" value="UniProtKB-SubCell"/>
</dbReference>
<dbReference type="AlphaFoldDB" id="A0A266QB67"/>
<dbReference type="Pfam" id="PF07715">
    <property type="entry name" value="Plug"/>
    <property type="match status" value="1"/>
</dbReference>
<dbReference type="GO" id="GO:0006826">
    <property type="term" value="P:iron ion transport"/>
    <property type="evidence" value="ECO:0007669"/>
    <property type="project" value="UniProtKB-KW"/>
</dbReference>
<dbReference type="InterPro" id="IPR012910">
    <property type="entry name" value="Plug_dom"/>
</dbReference>
<keyword evidence="3 11" id="KW-1134">Transmembrane beta strand</keyword>
<evidence type="ECO:0000256" key="12">
    <source>
        <dbReference type="RuleBase" id="RU003357"/>
    </source>
</evidence>
<keyword evidence="9 11" id="KW-0472">Membrane</keyword>
<evidence type="ECO:0000256" key="8">
    <source>
        <dbReference type="ARBA" id="ARBA00023077"/>
    </source>
</evidence>
<keyword evidence="7" id="KW-0406">Ion transport</keyword>
<feature type="domain" description="TonB-dependent receptor-like beta-barrel" evidence="14">
    <location>
        <begin position="257"/>
        <end position="703"/>
    </location>
</feature>
<evidence type="ECO:0000256" key="2">
    <source>
        <dbReference type="ARBA" id="ARBA00022448"/>
    </source>
</evidence>
<dbReference type="Pfam" id="PF00593">
    <property type="entry name" value="TonB_dep_Rec_b-barrel"/>
    <property type="match status" value="1"/>
</dbReference>
<name>A0A266QB67_9GAMM</name>
<dbReference type="InterPro" id="IPR036942">
    <property type="entry name" value="Beta-barrel_TonB_sf"/>
</dbReference>
<sequence>MINSNTRHKKPSRPCRGNKTPLALACALLPFMSLPTWAAQASAVEEVIVTAAKRDQRLQDFSGAVSVVNNFQGVKSIGDIAAQVPGLAIVDAGPRNSTGLIIRGLRTDEVGSNDLGGDGSMVASYVDNIPLQGYFVPPSFSLKDLQQVEVIRGPQGTLYGNASIGGLIRYVTAKPDLTKQSVTATAEMSQTKHSDDLSYDTDLVVNAPLIDNTLGLRLLLGKTDNAGFIDNPYLRSGAQDDINDDQTKQARVSVLWQASDNFSLNSSYHYQKVNVSDRQATNKSFTGDNYTASSRILQPMQGELQLASIDANYEMGWATLTASVNRYDYQYRDRADQTDYFIYLDGGPDGGYYTAYPDLIGVAAGNVDVVKDSVELRLASANDQRLRWLVGAFYSRDDLDSVYRETVPGFGAFIGEDRPGDIDYNATQVEILDEISTYAELTYDLTEKWEASIGARYFRYDDDLEACTAVYPSDISCENGDDVSNDTLGKFSTTYRFSNDHKAYFIVGEGYRRGGANRTPPGVTTDRFYEPDKGTNYELGFNNFWLNQRLQLNIALFNIDWKNIQFDMTSEDGRSITGNAGDARSQGIELDGSAKLSDAFTLRMGYSKIDAGLTETVEDLGVYDGDQLPGSPRTQWSLSLDFKQEYSGNLWDASIGMNRIGDVTTALNADFYNYQTLDAYTTANARVGVTLRNWRLGAFVNNIENTRGITGARSDEYYGEQGQFEYITRPRTIGMSVTYQY</sequence>
<dbReference type="EMBL" id="NHNI01000001">
    <property type="protein sequence ID" value="OZY87124.1"/>
    <property type="molecule type" value="Genomic_DNA"/>
</dbReference>
<keyword evidence="5 11" id="KW-0812">Transmembrane</keyword>
<evidence type="ECO:0000313" key="17">
    <source>
        <dbReference type="Proteomes" id="UP000216101"/>
    </source>
</evidence>
<evidence type="ECO:0000256" key="13">
    <source>
        <dbReference type="SAM" id="SignalP"/>
    </source>
</evidence>
<evidence type="ECO:0000256" key="4">
    <source>
        <dbReference type="ARBA" id="ARBA00022496"/>
    </source>
</evidence>
<comment type="caution">
    <text evidence="16">The sequence shown here is derived from an EMBL/GenBank/DDBJ whole genome shotgun (WGS) entry which is preliminary data.</text>
</comment>
<evidence type="ECO:0000256" key="1">
    <source>
        <dbReference type="ARBA" id="ARBA00004571"/>
    </source>
</evidence>
<protein>
    <submittedName>
        <fullName evidence="16">TonB-dependent receptor</fullName>
    </submittedName>
</protein>
<evidence type="ECO:0000256" key="11">
    <source>
        <dbReference type="PROSITE-ProRule" id="PRU01360"/>
    </source>
</evidence>
<evidence type="ECO:0000256" key="9">
    <source>
        <dbReference type="ARBA" id="ARBA00023136"/>
    </source>
</evidence>
<dbReference type="PANTHER" id="PTHR32552:SF81">
    <property type="entry name" value="TONB-DEPENDENT OUTER MEMBRANE RECEPTOR"/>
    <property type="match status" value="1"/>
</dbReference>
<evidence type="ECO:0000256" key="7">
    <source>
        <dbReference type="ARBA" id="ARBA00023065"/>
    </source>
</evidence>
<evidence type="ECO:0000256" key="3">
    <source>
        <dbReference type="ARBA" id="ARBA00022452"/>
    </source>
</evidence>
<keyword evidence="6" id="KW-0408">Iron</keyword>
<evidence type="ECO:0000259" key="15">
    <source>
        <dbReference type="Pfam" id="PF07715"/>
    </source>
</evidence>
<dbReference type="Gene3D" id="2.40.170.20">
    <property type="entry name" value="TonB-dependent receptor, beta-barrel domain"/>
    <property type="match status" value="1"/>
</dbReference>
<keyword evidence="10 11" id="KW-0998">Cell outer membrane</keyword>
<dbReference type="PROSITE" id="PS52016">
    <property type="entry name" value="TONB_DEPENDENT_REC_3"/>
    <property type="match status" value="1"/>
</dbReference>
<feature type="signal peptide" evidence="13">
    <location>
        <begin position="1"/>
        <end position="38"/>
    </location>
</feature>
<gene>
    <name evidence="16" type="ORF">CBP51_09095</name>
</gene>
<evidence type="ECO:0000313" key="16">
    <source>
        <dbReference type="EMBL" id="OZY87124.1"/>
    </source>
</evidence>
<keyword evidence="2 11" id="KW-0813">Transport</keyword>
<keyword evidence="13" id="KW-0732">Signal</keyword>
<keyword evidence="17" id="KW-1185">Reference proteome</keyword>
<keyword evidence="16" id="KW-0675">Receptor</keyword>
<dbReference type="Proteomes" id="UP000216101">
    <property type="component" value="Unassembled WGS sequence"/>
</dbReference>
<feature type="chain" id="PRO_5012130802" evidence="13">
    <location>
        <begin position="39"/>
        <end position="741"/>
    </location>
</feature>